<dbReference type="InParanoid" id="A9S394"/>
<feature type="compositionally biased region" description="Polar residues" evidence="1">
    <location>
        <begin position="26"/>
        <end position="45"/>
    </location>
</feature>
<feature type="compositionally biased region" description="Basic and acidic residues" evidence="1">
    <location>
        <begin position="14"/>
        <end position="23"/>
    </location>
</feature>
<protein>
    <submittedName>
        <fullName evidence="2 3">Uncharacterized protein</fullName>
    </submittedName>
</protein>
<reference evidence="2 4" key="2">
    <citation type="journal article" date="2018" name="Plant J.">
        <title>The Physcomitrella patens chromosome-scale assembly reveals moss genome structure and evolution.</title>
        <authorList>
            <person name="Lang D."/>
            <person name="Ullrich K.K."/>
            <person name="Murat F."/>
            <person name="Fuchs J."/>
            <person name="Jenkins J."/>
            <person name="Haas F.B."/>
            <person name="Piednoel M."/>
            <person name="Gundlach H."/>
            <person name="Van Bel M."/>
            <person name="Meyberg R."/>
            <person name="Vives C."/>
            <person name="Morata J."/>
            <person name="Symeonidi A."/>
            <person name="Hiss M."/>
            <person name="Muchero W."/>
            <person name="Kamisugi Y."/>
            <person name="Saleh O."/>
            <person name="Blanc G."/>
            <person name="Decker E.L."/>
            <person name="van Gessel N."/>
            <person name="Grimwood J."/>
            <person name="Hayes R.D."/>
            <person name="Graham S.W."/>
            <person name="Gunter L.E."/>
            <person name="McDaniel S.F."/>
            <person name="Hoernstein S.N.W."/>
            <person name="Larsson A."/>
            <person name="Li F.W."/>
            <person name="Perroud P.F."/>
            <person name="Phillips J."/>
            <person name="Ranjan P."/>
            <person name="Rokshar D.S."/>
            <person name="Rothfels C.J."/>
            <person name="Schneider L."/>
            <person name="Shu S."/>
            <person name="Stevenson D.W."/>
            <person name="Thummler F."/>
            <person name="Tillich M."/>
            <person name="Villarreal Aguilar J.C."/>
            <person name="Widiez T."/>
            <person name="Wong G.K."/>
            <person name="Wymore A."/>
            <person name="Zhang Y."/>
            <person name="Zimmer A.D."/>
            <person name="Quatrano R.S."/>
            <person name="Mayer K.F.X."/>
            <person name="Goodstein D."/>
            <person name="Casacuberta J.M."/>
            <person name="Vandepoele K."/>
            <person name="Reski R."/>
            <person name="Cuming A.C."/>
            <person name="Tuskan G.A."/>
            <person name="Maumus F."/>
            <person name="Salse J."/>
            <person name="Schmutz J."/>
            <person name="Rensing S.A."/>
        </authorList>
    </citation>
    <scope>NUCLEOTIDE SEQUENCE [LARGE SCALE GENOMIC DNA]</scope>
    <source>
        <strain evidence="3 4">cv. Gransden 2004</strain>
    </source>
</reference>
<organism evidence="2">
    <name type="scientific">Physcomitrium patens</name>
    <name type="common">Spreading-leaved earth moss</name>
    <name type="synonym">Physcomitrella patens</name>
    <dbReference type="NCBI Taxonomy" id="3218"/>
    <lineage>
        <taxon>Eukaryota</taxon>
        <taxon>Viridiplantae</taxon>
        <taxon>Streptophyta</taxon>
        <taxon>Embryophyta</taxon>
        <taxon>Bryophyta</taxon>
        <taxon>Bryophytina</taxon>
        <taxon>Bryopsida</taxon>
        <taxon>Funariidae</taxon>
        <taxon>Funariales</taxon>
        <taxon>Funariaceae</taxon>
        <taxon>Physcomitrium</taxon>
    </lineage>
</organism>
<feature type="region of interest" description="Disordered" evidence="1">
    <location>
        <begin position="1"/>
        <end position="45"/>
    </location>
</feature>
<evidence type="ECO:0000256" key="1">
    <source>
        <dbReference type="SAM" id="MobiDB-lite"/>
    </source>
</evidence>
<dbReference type="Proteomes" id="UP000006727">
    <property type="component" value="Chromosome 1"/>
</dbReference>
<reference evidence="2 4" key="1">
    <citation type="journal article" date="2008" name="Science">
        <title>The Physcomitrella genome reveals evolutionary insights into the conquest of land by plants.</title>
        <authorList>
            <person name="Rensing S."/>
            <person name="Lang D."/>
            <person name="Zimmer A."/>
            <person name="Terry A."/>
            <person name="Salamov A."/>
            <person name="Shapiro H."/>
            <person name="Nishiyama T."/>
            <person name="Perroud P.-F."/>
            <person name="Lindquist E."/>
            <person name="Kamisugi Y."/>
            <person name="Tanahashi T."/>
            <person name="Sakakibara K."/>
            <person name="Fujita T."/>
            <person name="Oishi K."/>
            <person name="Shin-I T."/>
            <person name="Kuroki Y."/>
            <person name="Toyoda A."/>
            <person name="Suzuki Y."/>
            <person name="Hashimoto A."/>
            <person name="Yamaguchi K."/>
            <person name="Sugano A."/>
            <person name="Kohara Y."/>
            <person name="Fujiyama A."/>
            <person name="Anterola A."/>
            <person name="Aoki S."/>
            <person name="Ashton N."/>
            <person name="Barbazuk W.B."/>
            <person name="Barker E."/>
            <person name="Bennetzen J."/>
            <person name="Bezanilla M."/>
            <person name="Blankenship R."/>
            <person name="Cho S.H."/>
            <person name="Dutcher S."/>
            <person name="Estelle M."/>
            <person name="Fawcett J.A."/>
            <person name="Gundlach H."/>
            <person name="Hanada K."/>
            <person name="Heyl A."/>
            <person name="Hicks K.A."/>
            <person name="Hugh J."/>
            <person name="Lohr M."/>
            <person name="Mayer K."/>
            <person name="Melkozernov A."/>
            <person name="Murata T."/>
            <person name="Nelson D."/>
            <person name="Pils B."/>
            <person name="Prigge M."/>
            <person name="Reiss B."/>
            <person name="Renner T."/>
            <person name="Rombauts S."/>
            <person name="Rushton P."/>
            <person name="Sanderfoot A."/>
            <person name="Schween G."/>
            <person name="Shiu S.-H."/>
            <person name="Stueber K."/>
            <person name="Theodoulou F.L."/>
            <person name="Tu H."/>
            <person name="Van de Peer Y."/>
            <person name="Verrier P.J."/>
            <person name="Waters E."/>
            <person name="Wood A."/>
            <person name="Yang L."/>
            <person name="Cove D."/>
            <person name="Cuming A."/>
            <person name="Hasebe M."/>
            <person name="Lucas S."/>
            <person name="Mishler D.B."/>
            <person name="Reski R."/>
            <person name="Grigoriev I."/>
            <person name="Quatrano R.S."/>
            <person name="Boore J.L."/>
        </authorList>
    </citation>
    <scope>NUCLEOTIDE SEQUENCE [LARGE SCALE GENOMIC DNA]</scope>
    <source>
        <strain evidence="3 4">cv. Gransden 2004</strain>
    </source>
</reference>
<evidence type="ECO:0000313" key="3">
    <source>
        <dbReference type="EnsemblPlants" id="PAC:32966593.CDS.1"/>
    </source>
</evidence>
<dbReference type="EnsemblPlants" id="Pp3c1_3553V3.1">
    <property type="protein sequence ID" value="PAC:32966593.CDS.1"/>
    <property type="gene ID" value="Pp3c1_3553"/>
</dbReference>
<name>A9S394_PHYPA</name>
<accession>A9S394</accession>
<sequence length="173" mass="19918">MNPSEETISTPRMDISELHEARQSKSRLQSQTPTSADSGAASQPATTLPIQRFQQLHRSHWQRSGGVNHRRQLIDQSMRSETLTIRVWLRLILSCGGKRLGAHDHIQAAWLLVSTATRRSQFWKSWTSHRRSEACRLPRFKLPWFLFAELFTGHSTALDQIFFAFLLNTCIGY</sequence>
<evidence type="ECO:0000313" key="4">
    <source>
        <dbReference type="Proteomes" id="UP000006727"/>
    </source>
</evidence>
<dbReference type="Gramene" id="Pp3c1_3553V3.1">
    <property type="protein sequence ID" value="PAC:32966593.CDS.1"/>
    <property type="gene ID" value="Pp3c1_3553"/>
</dbReference>
<keyword evidence="4" id="KW-1185">Reference proteome</keyword>
<dbReference type="AlphaFoldDB" id="A9S394"/>
<dbReference type="EMBL" id="ABEU02000001">
    <property type="protein sequence ID" value="PNR61726.1"/>
    <property type="molecule type" value="Genomic_DNA"/>
</dbReference>
<feature type="compositionally biased region" description="Polar residues" evidence="1">
    <location>
        <begin position="1"/>
        <end position="10"/>
    </location>
</feature>
<gene>
    <name evidence="2" type="ORF">PHYPA_000149</name>
</gene>
<evidence type="ECO:0000313" key="2">
    <source>
        <dbReference type="EMBL" id="PNR61726.1"/>
    </source>
</evidence>
<reference evidence="3" key="3">
    <citation type="submission" date="2020-12" db="UniProtKB">
        <authorList>
            <consortium name="EnsemblPlants"/>
        </authorList>
    </citation>
    <scope>IDENTIFICATION</scope>
</reference>
<proteinExistence type="predicted"/>